<feature type="domain" description="Fucosyltransferase N-terminal" evidence="14">
    <location>
        <begin position="35"/>
        <end position="148"/>
    </location>
</feature>
<keyword evidence="6 11" id="KW-0812">Transmembrane</keyword>
<feature type="domain" description="Fucosyltransferase C-terminal" evidence="13">
    <location>
        <begin position="180"/>
        <end position="332"/>
    </location>
</feature>
<evidence type="ECO:0000313" key="16">
    <source>
        <dbReference type="Proteomes" id="UP001642483"/>
    </source>
</evidence>
<evidence type="ECO:0000256" key="11">
    <source>
        <dbReference type="RuleBase" id="RU003832"/>
    </source>
</evidence>
<dbReference type="Gene3D" id="3.40.50.11660">
    <property type="entry name" value="Glycosyl transferase family 10, C-terminal domain"/>
    <property type="match status" value="1"/>
</dbReference>
<evidence type="ECO:0000313" key="15">
    <source>
        <dbReference type="EMBL" id="CAK8672348.1"/>
    </source>
</evidence>
<evidence type="ECO:0000256" key="2">
    <source>
        <dbReference type="ARBA" id="ARBA00004922"/>
    </source>
</evidence>
<gene>
    <name evidence="15" type="ORF">CVLEPA_LOCUS1305</name>
</gene>
<dbReference type="Pfam" id="PF00852">
    <property type="entry name" value="Glyco_transf_10"/>
    <property type="match status" value="1"/>
</dbReference>
<evidence type="ECO:0000256" key="8">
    <source>
        <dbReference type="ARBA" id="ARBA00022989"/>
    </source>
</evidence>
<evidence type="ECO:0000256" key="12">
    <source>
        <dbReference type="SAM" id="SignalP"/>
    </source>
</evidence>
<dbReference type="InterPro" id="IPR038577">
    <property type="entry name" value="GT10-like_C_sf"/>
</dbReference>
<dbReference type="EMBL" id="CAWYQH010000001">
    <property type="protein sequence ID" value="CAK8672348.1"/>
    <property type="molecule type" value="Genomic_DNA"/>
</dbReference>
<evidence type="ECO:0000256" key="1">
    <source>
        <dbReference type="ARBA" id="ARBA00004167"/>
    </source>
</evidence>
<keyword evidence="10" id="KW-0325">Glycoprotein</keyword>
<dbReference type="SUPFAM" id="SSF53756">
    <property type="entry name" value="UDP-Glycosyltransferase/glycogen phosphorylase"/>
    <property type="match status" value="1"/>
</dbReference>
<comment type="caution">
    <text evidence="15">The sequence shown here is derived from an EMBL/GenBank/DDBJ whole genome shotgun (WGS) entry which is preliminary data.</text>
</comment>
<comment type="similarity">
    <text evidence="3 11">Belongs to the glycosyltransferase 10 family.</text>
</comment>
<keyword evidence="8" id="KW-1133">Transmembrane helix</keyword>
<protein>
    <recommendedName>
        <fullName evidence="11">Fucosyltransferase</fullName>
        <ecNumber evidence="11">2.4.1.-</ecNumber>
    </recommendedName>
</protein>
<feature type="signal peptide" evidence="12">
    <location>
        <begin position="1"/>
        <end position="22"/>
    </location>
</feature>
<feature type="chain" id="PRO_5046571250" description="Fucosyltransferase" evidence="12">
    <location>
        <begin position="23"/>
        <end position="460"/>
    </location>
</feature>
<evidence type="ECO:0000256" key="5">
    <source>
        <dbReference type="ARBA" id="ARBA00022679"/>
    </source>
</evidence>
<evidence type="ECO:0000256" key="10">
    <source>
        <dbReference type="ARBA" id="ARBA00023180"/>
    </source>
</evidence>
<evidence type="ECO:0000256" key="4">
    <source>
        <dbReference type="ARBA" id="ARBA00022676"/>
    </source>
</evidence>
<organism evidence="15 16">
    <name type="scientific">Clavelina lepadiformis</name>
    <name type="common">Light-bulb sea squirt</name>
    <name type="synonym">Ascidia lepadiformis</name>
    <dbReference type="NCBI Taxonomy" id="159417"/>
    <lineage>
        <taxon>Eukaryota</taxon>
        <taxon>Metazoa</taxon>
        <taxon>Chordata</taxon>
        <taxon>Tunicata</taxon>
        <taxon>Ascidiacea</taxon>
        <taxon>Aplousobranchia</taxon>
        <taxon>Clavelinidae</taxon>
        <taxon>Clavelina</taxon>
    </lineage>
</organism>
<sequence>MNFPGLTCFILLTLLFAYLCAACWSTQSFNNKKLTPTILWWQENLFPHVTQQGNENDLYEVSCRRSGVKCFATQDRNVLKDDSIRLLTVMLYGTDFRAYEAPVPRKKNHLWALLHEESPQNNHLLCHAEALSLFNYSATFKRESDFPLTTQHFPSLKYYMERKPVPLKEKNKFRKEGLAMAVYLQSNCDVPSDRDRYIYQLMANISVDSYGGCLHNKDFDDLTLMDTSKFESNAIYDILAKYKFHLAFENAICDDYITEKFSRPFHVGSVPVYRGSASARDWAPHPGSVIMVDDFESPASLAEYLNYLDKNDDAYLKYLEYKNDNSILKSNNLLLKTLSNRTWSVNGVDENSFVGDYECYVCEQMHEILKKLEEGTAMSSRTVPPEHLKCPIPEPSVGSIDDIPPNDHIHRWVEDYWQSLDQAIGLQEMVRDQVTNAESLWDYIEKRYSAGKGVLQHTEL</sequence>
<evidence type="ECO:0000256" key="9">
    <source>
        <dbReference type="ARBA" id="ARBA00023136"/>
    </source>
</evidence>
<keyword evidence="11" id="KW-0333">Golgi apparatus</keyword>
<accession>A0ABP0F2X8</accession>
<keyword evidence="16" id="KW-1185">Reference proteome</keyword>
<comment type="pathway">
    <text evidence="2">Protein modification; protein glycosylation.</text>
</comment>
<comment type="subcellular location">
    <subcellularLocation>
        <location evidence="11">Golgi apparatus</location>
        <location evidence="11">Golgi stack membrane</location>
        <topology evidence="11">Single-pass type II membrane protein</topology>
    </subcellularLocation>
    <subcellularLocation>
        <location evidence="1">Membrane</location>
        <topology evidence="1">Single-pass membrane protein</topology>
    </subcellularLocation>
</comment>
<dbReference type="PANTHER" id="PTHR11929:SF198">
    <property type="entry name" value="ALPHA-(1,3)-FUCOSYLTRANSFERASE 11"/>
    <property type="match status" value="1"/>
</dbReference>
<keyword evidence="12" id="KW-0732">Signal</keyword>
<evidence type="ECO:0000259" key="13">
    <source>
        <dbReference type="Pfam" id="PF00852"/>
    </source>
</evidence>
<dbReference type="PANTHER" id="PTHR11929">
    <property type="entry name" value="ALPHA- 1,3 -FUCOSYLTRANSFERASE"/>
    <property type="match status" value="1"/>
</dbReference>
<keyword evidence="5 11" id="KW-0808">Transferase</keyword>
<dbReference type="InterPro" id="IPR031481">
    <property type="entry name" value="Glyco_tran_10_N"/>
</dbReference>
<proteinExistence type="inferred from homology"/>
<dbReference type="InterPro" id="IPR055270">
    <property type="entry name" value="Glyco_tran_10_C"/>
</dbReference>
<keyword evidence="9" id="KW-0472">Membrane</keyword>
<dbReference type="Pfam" id="PF17039">
    <property type="entry name" value="Glyco_tran_10_N"/>
    <property type="match status" value="1"/>
</dbReference>
<evidence type="ECO:0000256" key="7">
    <source>
        <dbReference type="ARBA" id="ARBA00022968"/>
    </source>
</evidence>
<keyword evidence="4 11" id="KW-0328">Glycosyltransferase</keyword>
<evidence type="ECO:0000259" key="14">
    <source>
        <dbReference type="Pfam" id="PF17039"/>
    </source>
</evidence>
<dbReference type="Proteomes" id="UP001642483">
    <property type="component" value="Unassembled WGS sequence"/>
</dbReference>
<evidence type="ECO:0000256" key="3">
    <source>
        <dbReference type="ARBA" id="ARBA00008919"/>
    </source>
</evidence>
<dbReference type="EC" id="2.4.1.-" evidence="11"/>
<keyword evidence="7" id="KW-0735">Signal-anchor</keyword>
<evidence type="ECO:0000256" key="6">
    <source>
        <dbReference type="ARBA" id="ARBA00022692"/>
    </source>
</evidence>
<reference evidence="15 16" key="1">
    <citation type="submission" date="2024-02" db="EMBL/GenBank/DDBJ databases">
        <authorList>
            <person name="Daric V."/>
            <person name="Darras S."/>
        </authorList>
    </citation>
    <scope>NUCLEOTIDE SEQUENCE [LARGE SCALE GENOMIC DNA]</scope>
</reference>
<dbReference type="InterPro" id="IPR001503">
    <property type="entry name" value="Glyco_trans_10"/>
</dbReference>
<name>A0ABP0F2X8_CLALP</name>